<dbReference type="PATRIC" id="fig|1188261.3.peg.3851"/>
<accession>U6SK38</accession>
<dbReference type="InterPro" id="IPR015814">
    <property type="entry name" value="Pgluconate_DH_NAD-bd_C"/>
</dbReference>
<dbReference type="Gene3D" id="1.10.1040.10">
    <property type="entry name" value="N-(1-d-carboxylethyl)-l-norvaline Dehydrogenase, domain 2"/>
    <property type="match status" value="1"/>
</dbReference>
<keyword evidence="4" id="KW-1185">Reference proteome</keyword>
<organism evidence="3 4">
    <name type="scientific">Alkalihalophilus marmarensis DSM 21297</name>
    <dbReference type="NCBI Taxonomy" id="1188261"/>
    <lineage>
        <taxon>Bacteria</taxon>
        <taxon>Bacillati</taxon>
        <taxon>Bacillota</taxon>
        <taxon>Bacilli</taxon>
        <taxon>Bacillales</taxon>
        <taxon>Bacillaceae</taxon>
        <taxon>Alkalihalophilus</taxon>
    </lineage>
</organism>
<protein>
    <recommendedName>
        <fullName evidence="5">3-hydroxyisobutyrate dehydrogenase</fullName>
    </recommendedName>
</protein>
<dbReference type="Pfam" id="PF09130">
    <property type="entry name" value="DUF1932"/>
    <property type="match status" value="1"/>
</dbReference>
<dbReference type="InterPro" id="IPR006115">
    <property type="entry name" value="6PGDH_NADP-bd"/>
</dbReference>
<dbReference type="InterPro" id="IPR036291">
    <property type="entry name" value="NAD(P)-bd_dom_sf"/>
</dbReference>
<dbReference type="GO" id="GO:0050661">
    <property type="term" value="F:NADP binding"/>
    <property type="evidence" value="ECO:0007669"/>
    <property type="project" value="InterPro"/>
</dbReference>
<dbReference type="SUPFAM" id="SSF48179">
    <property type="entry name" value="6-phosphogluconate dehydrogenase C-terminal domain-like"/>
    <property type="match status" value="1"/>
</dbReference>
<dbReference type="InterPro" id="IPR013328">
    <property type="entry name" value="6PGD_dom2"/>
</dbReference>
<dbReference type="SUPFAM" id="SSF51735">
    <property type="entry name" value="NAD(P)-binding Rossmann-fold domains"/>
    <property type="match status" value="1"/>
</dbReference>
<dbReference type="Proteomes" id="UP000017170">
    <property type="component" value="Unassembled WGS sequence"/>
</dbReference>
<dbReference type="Pfam" id="PF03446">
    <property type="entry name" value="NAD_binding_2"/>
    <property type="match status" value="1"/>
</dbReference>
<proteinExistence type="predicted"/>
<name>U6SK38_9BACI</name>
<evidence type="ECO:0008006" key="5">
    <source>
        <dbReference type="Google" id="ProtNLM"/>
    </source>
</evidence>
<dbReference type="Gene3D" id="3.40.50.720">
    <property type="entry name" value="NAD(P)-binding Rossmann-like Domain"/>
    <property type="match status" value="1"/>
</dbReference>
<comment type="caution">
    <text evidence="3">The sequence shown here is derived from an EMBL/GenBank/DDBJ whole genome shotgun (WGS) entry which is preliminary data.</text>
</comment>
<dbReference type="AlphaFoldDB" id="U6SK38"/>
<sequence length="297" mass="33354">MKVGFVGYGEAGFELSKGLKKEGIKEIIVYDKIINNPEKKEVLISKAKEADVFIVNDPKEVMKAVNIIFVAVPAQYSLVACRELETEIDSNTVYVDVAASSPQTKLNIESIVKERNGHYVDAAMLGPLTVHQHKVPIVASGNGTKIFIELMTPFGMAIQYISEKAGDASSIKLLRSIYMKGTAALLVEVLEAAKYLKLEEQVIHSLKETMEESSFERLLNQLITGTSIHAARRAHELEGSLDILRTYNLRSEMTNATKMKLEYISHLNLKQEWNDRRPKEWQTVIEKILTVNRGDFV</sequence>
<evidence type="ECO:0000313" key="3">
    <source>
        <dbReference type="EMBL" id="ERN51295.1"/>
    </source>
</evidence>
<reference evidence="3 4" key="1">
    <citation type="journal article" date="2013" name="Genome Announc.">
        <title>Genome Sequence of the Extreme Obligate Alkaliphile Bacillus marmarensis Strain DSM 21297.</title>
        <authorList>
            <person name="Wernick D.G."/>
            <person name="Choi K.Y."/>
            <person name="Tat C.A."/>
            <person name="Lafontaine Rivera J.G."/>
            <person name="Liao J.C."/>
        </authorList>
    </citation>
    <scope>NUCLEOTIDE SEQUENCE [LARGE SCALE GENOMIC DNA]</scope>
    <source>
        <strain evidence="3 4">DSM 21297</strain>
    </source>
</reference>
<evidence type="ECO:0000313" key="4">
    <source>
        <dbReference type="Proteomes" id="UP000017170"/>
    </source>
</evidence>
<dbReference type="RefSeq" id="WP_022629837.1">
    <property type="nucleotide sequence ID" value="NZ_ATAE01000065.1"/>
</dbReference>
<feature type="domain" description="6-phosphogluconate dehydrogenase NADP-binding" evidence="1">
    <location>
        <begin position="2"/>
        <end position="126"/>
    </location>
</feature>
<dbReference type="InterPro" id="IPR051265">
    <property type="entry name" value="HIBADH-related_NP60_sf"/>
</dbReference>
<dbReference type="PANTHER" id="PTHR43580">
    <property type="entry name" value="OXIDOREDUCTASE GLYR1-RELATED"/>
    <property type="match status" value="1"/>
</dbReference>
<dbReference type="PANTHER" id="PTHR43580:SF2">
    <property type="entry name" value="CYTOKINE-LIKE NUCLEAR FACTOR N-PAC"/>
    <property type="match status" value="1"/>
</dbReference>
<dbReference type="EMBL" id="ATAE01000065">
    <property type="protein sequence ID" value="ERN51295.1"/>
    <property type="molecule type" value="Genomic_DNA"/>
</dbReference>
<evidence type="ECO:0000259" key="1">
    <source>
        <dbReference type="Pfam" id="PF03446"/>
    </source>
</evidence>
<dbReference type="InterPro" id="IPR008927">
    <property type="entry name" value="6-PGluconate_DH-like_C_sf"/>
</dbReference>
<evidence type="ECO:0000259" key="2">
    <source>
        <dbReference type="Pfam" id="PF09130"/>
    </source>
</evidence>
<gene>
    <name evidence="3" type="ORF">A33I_20665</name>
</gene>
<feature type="domain" description="Phosphogluconate dehydrogenase NAD-binding putative C-terminal" evidence="2">
    <location>
        <begin position="196"/>
        <end position="262"/>
    </location>
</feature>